<proteinExistence type="predicted"/>
<evidence type="ECO:0008006" key="4">
    <source>
        <dbReference type="Google" id="ProtNLM"/>
    </source>
</evidence>
<reference evidence="2 3" key="1">
    <citation type="submission" date="2021-03" db="EMBL/GenBank/DDBJ databases">
        <title>Sequencing the genomes of 1000 actinobacteria strains.</title>
        <authorList>
            <person name="Klenk H.-P."/>
        </authorList>
    </citation>
    <scope>NUCLEOTIDE SEQUENCE [LARGE SCALE GENOMIC DNA]</scope>
    <source>
        <strain evidence="2 3">DSM 45510</strain>
    </source>
</reference>
<comment type="caution">
    <text evidence="2">The sequence shown here is derived from an EMBL/GenBank/DDBJ whole genome shotgun (WGS) entry which is preliminary data.</text>
</comment>
<dbReference type="EMBL" id="JAGGMS010000001">
    <property type="protein sequence ID" value="MBP2184773.1"/>
    <property type="molecule type" value="Genomic_DNA"/>
</dbReference>
<evidence type="ECO:0000256" key="1">
    <source>
        <dbReference type="SAM" id="SignalP"/>
    </source>
</evidence>
<keyword evidence="3" id="KW-1185">Reference proteome</keyword>
<keyword evidence="1" id="KW-0732">Signal</keyword>
<dbReference type="Proteomes" id="UP000741013">
    <property type="component" value="Unassembled WGS sequence"/>
</dbReference>
<protein>
    <recommendedName>
        <fullName evidence="4">Lipoprotein</fullName>
    </recommendedName>
</protein>
<name>A0ABS4PZB9_9PSEU</name>
<feature type="signal peptide" evidence="1">
    <location>
        <begin position="1"/>
        <end position="22"/>
    </location>
</feature>
<evidence type="ECO:0000313" key="2">
    <source>
        <dbReference type="EMBL" id="MBP2184773.1"/>
    </source>
</evidence>
<evidence type="ECO:0000313" key="3">
    <source>
        <dbReference type="Proteomes" id="UP000741013"/>
    </source>
</evidence>
<sequence>MNRVGAAVLVALGVWSSVAACAGEDNAEPKPDRGAAALTTRLETVDQVAGWVAEKAGECTGVTAEKPADLRAFVGSDIAALYEPFVSEWATCAVSPEYPKVALLVFGGDRQQQFQRSWRQAMTEGGVEDGPTFAFGNGFAVSAGFLGVSALDLFYFRCDYADAAVPQVPADVDGCVFADPEHGHH</sequence>
<dbReference type="RefSeq" id="WP_209667742.1">
    <property type="nucleotide sequence ID" value="NZ_JAGGMS010000001.1"/>
</dbReference>
<feature type="chain" id="PRO_5046346740" description="Lipoprotein" evidence="1">
    <location>
        <begin position="23"/>
        <end position="185"/>
    </location>
</feature>
<dbReference type="PROSITE" id="PS51257">
    <property type="entry name" value="PROKAR_LIPOPROTEIN"/>
    <property type="match status" value="1"/>
</dbReference>
<organism evidence="2 3">
    <name type="scientific">Amycolatopsis magusensis</name>
    <dbReference type="NCBI Taxonomy" id="882444"/>
    <lineage>
        <taxon>Bacteria</taxon>
        <taxon>Bacillati</taxon>
        <taxon>Actinomycetota</taxon>
        <taxon>Actinomycetes</taxon>
        <taxon>Pseudonocardiales</taxon>
        <taxon>Pseudonocardiaceae</taxon>
        <taxon>Amycolatopsis</taxon>
    </lineage>
</organism>
<gene>
    <name evidence="2" type="ORF">JOM49_006299</name>
</gene>
<accession>A0ABS4PZB9</accession>